<evidence type="ECO:0000313" key="1">
    <source>
        <dbReference type="EMBL" id="VCX36665.1"/>
    </source>
</evidence>
<comment type="caution">
    <text evidence="1">The sequence shown here is derived from an EMBL/GenBank/DDBJ whole genome shotgun (WGS) entry which is preliminary data.</text>
</comment>
<name>A0A9X9M4P1_GULGU</name>
<dbReference type="EMBL" id="CYRY02042763">
    <property type="protein sequence ID" value="VCX36665.1"/>
    <property type="molecule type" value="Genomic_DNA"/>
</dbReference>
<proteinExistence type="predicted"/>
<evidence type="ECO:0000313" key="2">
    <source>
        <dbReference type="Proteomes" id="UP000269945"/>
    </source>
</evidence>
<dbReference type="Proteomes" id="UP000269945">
    <property type="component" value="Unassembled WGS sequence"/>
</dbReference>
<dbReference type="AlphaFoldDB" id="A0A9X9M4P1"/>
<accession>A0A9X9M4P1</accession>
<organism evidence="1 2">
    <name type="scientific">Gulo gulo</name>
    <name type="common">Wolverine</name>
    <name type="synonym">Gluton</name>
    <dbReference type="NCBI Taxonomy" id="48420"/>
    <lineage>
        <taxon>Eukaryota</taxon>
        <taxon>Metazoa</taxon>
        <taxon>Chordata</taxon>
        <taxon>Craniata</taxon>
        <taxon>Vertebrata</taxon>
        <taxon>Euteleostomi</taxon>
        <taxon>Mammalia</taxon>
        <taxon>Eutheria</taxon>
        <taxon>Laurasiatheria</taxon>
        <taxon>Carnivora</taxon>
        <taxon>Caniformia</taxon>
        <taxon>Musteloidea</taxon>
        <taxon>Mustelidae</taxon>
        <taxon>Guloninae</taxon>
        <taxon>Gulo</taxon>
    </lineage>
</organism>
<feature type="non-terminal residue" evidence="1">
    <location>
        <position position="49"/>
    </location>
</feature>
<protein>
    <submittedName>
        <fullName evidence="1">Uncharacterized protein</fullName>
    </submittedName>
</protein>
<gene>
    <name evidence="1" type="ORF">BN2614_LOCUS1</name>
</gene>
<sequence length="49" mass="5509">MERPQKCSSCTPALRQTSPLSTSWLWQNFGHLPLQCQTSVHSCSQTGIF</sequence>
<reference evidence="1 2" key="1">
    <citation type="submission" date="2018-10" db="EMBL/GenBank/DDBJ databases">
        <authorList>
            <person name="Ekblom R."/>
            <person name="Jareborg N."/>
        </authorList>
    </citation>
    <scope>NUCLEOTIDE SEQUENCE [LARGE SCALE GENOMIC DNA]</scope>
    <source>
        <tissue evidence="1">Muscle</tissue>
    </source>
</reference>
<keyword evidence="2" id="KW-1185">Reference proteome</keyword>